<name>F0T6U9_METLA</name>
<evidence type="ECO:0000313" key="1">
    <source>
        <dbReference type="EMBL" id="ADZ09469.1"/>
    </source>
</evidence>
<dbReference type="RefSeq" id="WP_013644820.1">
    <property type="nucleotide sequence ID" value="NC_015216.1"/>
</dbReference>
<proteinExistence type="predicted"/>
<reference evidence="2" key="1">
    <citation type="submission" date="2011-02" db="EMBL/GenBank/DDBJ databases">
        <title>Complete sequence of Methanobacterium sp. AL-21.</title>
        <authorList>
            <consortium name="US DOE Joint Genome Institute"/>
            <person name="Lucas S."/>
            <person name="Copeland A."/>
            <person name="Lapidus A."/>
            <person name="Cheng J.-F."/>
            <person name="Goodwin L."/>
            <person name="Pitluck S."/>
            <person name="Chertkov O."/>
            <person name="Detter J.C."/>
            <person name="Han C."/>
            <person name="Tapia R."/>
            <person name="Land M."/>
            <person name="Hauser L."/>
            <person name="Kyrpides N."/>
            <person name="Ivanova N."/>
            <person name="Mikhailova N."/>
            <person name="Pagani I."/>
            <person name="Cadillo-Quiroz H."/>
            <person name="Imachi H."/>
            <person name="Zinder S."/>
            <person name="Liu W."/>
            <person name="Woyke T."/>
        </authorList>
    </citation>
    <scope>NUCLEOTIDE SEQUENCE [LARGE SCALE GENOMIC DNA]</scope>
    <source>
        <strain evidence="2">AL-21</strain>
    </source>
</reference>
<dbReference type="GeneID" id="10277678"/>
<sequence length="184" mass="21571">MFVSHRDIRERMEELEKIGGLRVWILSVLSEGPKNGVEIADDIQFKHQKLHEVNFMDMNKRFEKMHNIKFPDNQTLEEHLSWRPSNGSLYPMLKKMVSEDLIVKNADGKYSLSEQGTETTYKLFGNLLKESYVDHNKITIKKAITELNGYISILEDFKPKKLSEHRDEIISLHERFGEIYSSVK</sequence>
<dbReference type="Gene3D" id="1.10.10.10">
    <property type="entry name" value="Winged helix-like DNA-binding domain superfamily/Winged helix DNA-binding domain"/>
    <property type="match status" value="1"/>
</dbReference>
<dbReference type="InterPro" id="IPR036390">
    <property type="entry name" value="WH_DNA-bd_sf"/>
</dbReference>
<dbReference type="PANTHER" id="PTHR43252">
    <property type="entry name" value="TRANSCRIPTIONAL REGULATOR YQJI"/>
    <property type="match status" value="1"/>
</dbReference>
<protein>
    <submittedName>
        <fullName evidence="1">Transcriptional regulator PadR family protein</fullName>
    </submittedName>
</protein>
<organism evidence="1 2">
    <name type="scientific">Methanobacterium lacus (strain AL-21)</name>
    <dbReference type="NCBI Taxonomy" id="877455"/>
    <lineage>
        <taxon>Archaea</taxon>
        <taxon>Methanobacteriati</taxon>
        <taxon>Methanobacteriota</taxon>
        <taxon>Methanomada group</taxon>
        <taxon>Methanobacteria</taxon>
        <taxon>Methanobacteriales</taxon>
        <taxon>Methanobacteriaceae</taxon>
        <taxon>Methanobacterium</taxon>
    </lineage>
</organism>
<dbReference type="HOGENOM" id="CLU_063440_1_3_2"/>
<dbReference type="EMBL" id="CP002551">
    <property type="protein sequence ID" value="ADZ09469.1"/>
    <property type="molecule type" value="Genomic_DNA"/>
</dbReference>
<dbReference type="AlphaFoldDB" id="F0T6U9"/>
<keyword evidence="2" id="KW-1185">Reference proteome</keyword>
<dbReference type="SUPFAM" id="SSF46785">
    <property type="entry name" value="Winged helix' DNA-binding domain"/>
    <property type="match status" value="1"/>
</dbReference>
<dbReference type="OrthoDB" id="56053at2157"/>
<dbReference type="KEGG" id="mel:Metbo_1227"/>
<accession>F0T6U9</accession>
<dbReference type="eggNOG" id="arCOG00002">
    <property type="taxonomic scope" value="Archaea"/>
</dbReference>
<dbReference type="Proteomes" id="UP000007490">
    <property type="component" value="Chromosome"/>
</dbReference>
<dbReference type="PANTHER" id="PTHR43252:SF2">
    <property type="entry name" value="TRANSCRIPTION REGULATOR, PADR-LIKE FAMILY"/>
    <property type="match status" value="1"/>
</dbReference>
<evidence type="ECO:0000313" key="2">
    <source>
        <dbReference type="Proteomes" id="UP000007490"/>
    </source>
</evidence>
<dbReference type="InterPro" id="IPR036388">
    <property type="entry name" value="WH-like_DNA-bd_sf"/>
</dbReference>
<reference evidence="1 2" key="2">
    <citation type="journal article" date="2014" name="Int. J. Syst. Evol. Microbiol.">
        <title>Methanobacterium paludis sp. nov. and a novel strain of Methanobacterium lacus isolated from northern peatlands.</title>
        <authorList>
            <person name="Cadillo-Quiroz H."/>
            <person name="Brauer S.L."/>
            <person name="Goodson N."/>
            <person name="Yavitt J.B."/>
            <person name="Zinder S.H."/>
        </authorList>
    </citation>
    <scope>NUCLEOTIDE SEQUENCE [LARGE SCALE GENOMIC DNA]</scope>
    <source>
        <strain evidence="1 2">AL-21</strain>
    </source>
</reference>
<gene>
    <name evidence="1" type="ordered locus">Metbo_1227</name>
</gene>